<keyword evidence="3" id="KW-1185">Reference proteome</keyword>
<feature type="chain" id="PRO_5015983015" evidence="1">
    <location>
        <begin position="20"/>
        <end position="325"/>
    </location>
</feature>
<dbReference type="EMBL" id="BDRX01000069">
    <property type="protein sequence ID" value="GBF95717.1"/>
    <property type="molecule type" value="Genomic_DNA"/>
</dbReference>
<protein>
    <submittedName>
        <fullName evidence="2">Uncharacterized protein</fullName>
    </submittedName>
</protein>
<sequence length="325" mass="35782">MRLFACLLLLAAAAGAATAQDAPETPEQRAEREAAVFARMRAEGMPTPDTPLNLGLGNMVPASALAVKEQEKQANIRVKQGRVRISKNRKCKLPMNQFFFTYTDNTNTTISNMWTGAWSYNAYTFGADGSGVGANVPGTNGAACVGPVPQWGPSYELVGRCTKPTSQSPPYNKGMVQAALFNVYFKDFPSAGQTTELITFVRSMKFYYGKKGFVERMEMTVQYWDRKTKTWFGNPFPPFIAGRPIAALSGTKAIEFTAPSTTGPTGSPYVIGEWLSTSCKRMRGQVDGMVKRVRSVCGQEALWYPAERYFDDVARAKQYGYKCTS</sequence>
<keyword evidence="1" id="KW-0732">Signal</keyword>
<proteinExistence type="predicted"/>
<dbReference type="Proteomes" id="UP000247498">
    <property type="component" value="Unassembled WGS sequence"/>
</dbReference>
<organism evidence="2 3">
    <name type="scientific">Raphidocelis subcapitata</name>
    <dbReference type="NCBI Taxonomy" id="307507"/>
    <lineage>
        <taxon>Eukaryota</taxon>
        <taxon>Viridiplantae</taxon>
        <taxon>Chlorophyta</taxon>
        <taxon>core chlorophytes</taxon>
        <taxon>Chlorophyceae</taxon>
        <taxon>CS clade</taxon>
        <taxon>Sphaeropleales</taxon>
        <taxon>Selenastraceae</taxon>
        <taxon>Raphidocelis</taxon>
    </lineage>
</organism>
<reference evidence="2 3" key="1">
    <citation type="journal article" date="2018" name="Sci. Rep.">
        <title>Raphidocelis subcapitata (=Pseudokirchneriella subcapitata) provides an insight into genome evolution and environmental adaptations in the Sphaeropleales.</title>
        <authorList>
            <person name="Suzuki S."/>
            <person name="Yamaguchi H."/>
            <person name="Nakajima N."/>
            <person name="Kawachi M."/>
        </authorList>
    </citation>
    <scope>NUCLEOTIDE SEQUENCE [LARGE SCALE GENOMIC DNA]</scope>
    <source>
        <strain evidence="2 3">NIES-35</strain>
    </source>
</reference>
<gene>
    <name evidence="2" type="ORF">Rsub_08699</name>
</gene>
<comment type="caution">
    <text evidence="2">The sequence shown here is derived from an EMBL/GenBank/DDBJ whole genome shotgun (WGS) entry which is preliminary data.</text>
</comment>
<accession>A0A2V0PEV8</accession>
<evidence type="ECO:0000313" key="2">
    <source>
        <dbReference type="EMBL" id="GBF95717.1"/>
    </source>
</evidence>
<dbReference type="AlphaFoldDB" id="A0A2V0PEV8"/>
<dbReference type="InParanoid" id="A0A2V0PEV8"/>
<feature type="signal peptide" evidence="1">
    <location>
        <begin position="1"/>
        <end position="19"/>
    </location>
</feature>
<evidence type="ECO:0000313" key="3">
    <source>
        <dbReference type="Proteomes" id="UP000247498"/>
    </source>
</evidence>
<dbReference type="OrthoDB" id="10441691at2759"/>
<evidence type="ECO:0000256" key="1">
    <source>
        <dbReference type="SAM" id="SignalP"/>
    </source>
</evidence>
<name>A0A2V0PEV8_9CHLO</name>